<sequence>RTRTVTPVKSELLKPHVIPTSSIIQASVKKKQQKKRYHDKKAKPLPALVVGDSIRAKIRPHMFLIQNMRIVNAYELAAGNDQSNVSFDRGKMGKHLV</sequence>
<accession>A0A3M6V2P8</accession>
<reference evidence="1 2" key="1">
    <citation type="journal article" date="2018" name="Sci. Rep.">
        <title>Comparative analysis of the Pocillopora damicornis genome highlights role of immune system in coral evolution.</title>
        <authorList>
            <person name="Cunning R."/>
            <person name="Bay R.A."/>
            <person name="Gillette P."/>
            <person name="Baker A.C."/>
            <person name="Traylor-Knowles N."/>
        </authorList>
    </citation>
    <scope>NUCLEOTIDE SEQUENCE [LARGE SCALE GENOMIC DNA]</scope>
    <source>
        <strain evidence="1">RSMAS</strain>
        <tissue evidence="1">Whole animal</tissue>
    </source>
</reference>
<protein>
    <submittedName>
        <fullName evidence="1">Uncharacterized protein</fullName>
    </submittedName>
</protein>
<proteinExistence type="predicted"/>
<keyword evidence="2" id="KW-1185">Reference proteome</keyword>
<evidence type="ECO:0000313" key="2">
    <source>
        <dbReference type="Proteomes" id="UP000275408"/>
    </source>
</evidence>
<organism evidence="1 2">
    <name type="scientific">Pocillopora damicornis</name>
    <name type="common">Cauliflower coral</name>
    <name type="synonym">Millepora damicornis</name>
    <dbReference type="NCBI Taxonomy" id="46731"/>
    <lineage>
        <taxon>Eukaryota</taxon>
        <taxon>Metazoa</taxon>
        <taxon>Cnidaria</taxon>
        <taxon>Anthozoa</taxon>
        <taxon>Hexacorallia</taxon>
        <taxon>Scleractinia</taxon>
        <taxon>Astrocoeniina</taxon>
        <taxon>Pocilloporidae</taxon>
        <taxon>Pocillopora</taxon>
    </lineage>
</organism>
<feature type="non-terminal residue" evidence="1">
    <location>
        <position position="97"/>
    </location>
</feature>
<feature type="non-terminal residue" evidence="1">
    <location>
        <position position="1"/>
    </location>
</feature>
<evidence type="ECO:0000313" key="1">
    <source>
        <dbReference type="EMBL" id="RMX60226.1"/>
    </source>
</evidence>
<comment type="caution">
    <text evidence="1">The sequence shown here is derived from an EMBL/GenBank/DDBJ whole genome shotgun (WGS) entry which is preliminary data.</text>
</comment>
<gene>
    <name evidence="1" type="ORF">pdam_00019425</name>
</gene>
<dbReference type="AlphaFoldDB" id="A0A3M6V2P8"/>
<dbReference type="EMBL" id="RCHS01000213">
    <property type="protein sequence ID" value="RMX60226.1"/>
    <property type="molecule type" value="Genomic_DNA"/>
</dbReference>
<dbReference type="Proteomes" id="UP000275408">
    <property type="component" value="Unassembled WGS sequence"/>
</dbReference>
<name>A0A3M6V2P8_POCDA</name>